<accession>A0A5I0D334</accession>
<dbReference type="AlphaFoldDB" id="A0A5I0D334"/>
<gene>
    <name evidence="1" type="ORF">DNM41_20380</name>
</gene>
<protein>
    <submittedName>
        <fullName evidence="1">Uncharacterized protein</fullName>
    </submittedName>
</protein>
<name>A0A5I0D334_SALET</name>
<proteinExistence type="predicted"/>
<evidence type="ECO:0000313" key="1">
    <source>
        <dbReference type="EMBL" id="EBV0637243.1"/>
    </source>
</evidence>
<reference evidence="1" key="1">
    <citation type="submission" date="2018-06" db="EMBL/GenBank/DDBJ databases">
        <authorList>
            <person name="Ashton P.M."/>
            <person name="Dallman T."/>
            <person name="Nair S."/>
            <person name="De Pinna E."/>
            <person name="Peters T."/>
            <person name="Grant K."/>
        </authorList>
    </citation>
    <scope>NUCLEOTIDE SEQUENCE</scope>
    <source>
        <strain evidence="1">458084</strain>
    </source>
</reference>
<organism evidence="1">
    <name type="scientific">Salmonella enterica subsp. enterica serovar Ouagadougou</name>
    <dbReference type="NCBI Taxonomy" id="2564899"/>
    <lineage>
        <taxon>Bacteria</taxon>
        <taxon>Pseudomonadati</taxon>
        <taxon>Pseudomonadota</taxon>
        <taxon>Gammaproteobacteria</taxon>
        <taxon>Enterobacterales</taxon>
        <taxon>Enterobacteriaceae</taxon>
        <taxon>Salmonella</taxon>
    </lineage>
</organism>
<comment type="caution">
    <text evidence="1">The sequence shown here is derived from an EMBL/GenBank/DDBJ whole genome shotgun (WGS) entry which is preliminary data.</text>
</comment>
<dbReference type="EMBL" id="AAHEBA010000026">
    <property type="protein sequence ID" value="EBV0637243.1"/>
    <property type="molecule type" value="Genomic_DNA"/>
</dbReference>
<sequence>MTKRKKAGGVAVMLDAELTDAVRQLREKVIRQMNDAGVYGAVAAPSMGYVARQLLRSKLGLSDSALDDVYQR</sequence>